<dbReference type="Proteomes" id="UP000628017">
    <property type="component" value="Unassembled WGS sequence"/>
</dbReference>
<reference evidence="1" key="2">
    <citation type="submission" date="2020-09" db="EMBL/GenBank/DDBJ databases">
        <authorList>
            <person name="Sun Q."/>
            <person name="Zhou Y."/>
        </authorList>
    </citation>
    <scope>NUCLEOTIDE SEQUENCE</scope>
    <source>
        <strain evidence="1">CGMCC 1.15880</strain>
    </source>
</reference>
<sequence length="324" mass="35042">MTCELVFHLGDRKTGSTSIQKTLTDGLWNSDSRSLYYTANGHNGPLAHALATGANPDNIQQRFTSLGQRLARHAADADVAVVSSEGFEDVAPKTLKLALEAYLPDYADAVRLIAYVRPHGARVLSGYSEQVKRGQSVGSLESYFSEGMALGRFDAFPRLSEWREVFGDAFTLRPMIRDGLYQDCVVQDFMRYALQSEDFSLSWQPDANPSLCAQDIAVLRDIHQRLDGAGVTPAQAGYLGSAIGEQMAEHPIPNGQRLHLPADLAEQVIAGCKQDAEALDRMFFDATPMSDALNALKGAGDTPAAPGPDAARIAGLMGAWLGRL</sequence>
<reference evidence="1" key="1">
    <citation type="journal article" date="2014" name="Int. J. Syst. Evol. Microbiol.">
        <title>Complete genome sequence of Corynebacterium casei LMG S-19264T (=DSM 44701T), isolated from a smear-ripened cheese.</title>
        <authorList>
            <consortium name="US DOE Joint Genome Institute (JGI-PGF)"/>
            <person name="Walter F."/>
            <person name="Albersmeier A."/>
            <person name="Kalinowski J."/>
            <person name="Ruckert C."/>
        </authorList>
    </citation>
    <scope>NUCLEOTIDE SEQUENCE</scope>
    <source>
        <strain evidence="1">CGMCC 1.15880</strain>
    </source>
</reference>
<proteinExistence type="predicted"/>
<dbReference type="AlphaFoldDB" id="A0A916VSM2"/>
<protein>
    <submittedName>
        <fullName evidence="1">Uncharacterized protein</fullName>
    </submittedName>
</protein>
<comment type="caution">
    <text evidence="1">The sequence shown here is derived from an EMBL/GenBank/DDBJ whole genome shotgun (WGS) entry which is preliminary data.</text>
</comment>
<accession>A0A916VSM2</accession>
<organism evidence="1 2">
    <name type="scientific">Neptunicoccus cionae</name>
    <dbReference type="NCBI Taxonomy" id="2035344"/>
    <lineage>
        <taxon>Bacteria</taxon>
        <taxon>Pseudomonadati</taxon>
        <taxon>Pseudomonadota</taxon>
        <taxon>Alphaproteobacteria</taxon>
        <taxon>Rhodobacterales</taxon>
        <taxon>Paracoccaceae</taxon>
        <taxon>Neptunicoccus</taxon>
    </lineage>
</organism>
<dbReference type="EMBL" id="BMKA01000006">
    <property type="protein sequence ID" value="GGA29631.1"/>
    <property type="molecule type" value="Genomic_DNA"/>
</dbReference>
<name>A0A916VSM2_9RHOB</name>
<dbReference type="RefSeq" id="WP_188678073.1">
    <property type="nucleotide sequence ID" value="NZ_BMKA01000006.1"/>
</dbReference>
<evidence type="ECO:0000313" key="2">
    <source>
        <dbReference type="Proteomes" id="UP000628017"/>
    </source>
</evidence>
<evidence type="ECO:0000313" key="1">
    <source>
        <dbReference type="EMBL" id="GGA29631.1"/>
    </source>
</evidence>
<keyword evidence="2" id="KW-1185">Reference proteome</keyword>
<gene>
    <name evidence="1" type="ORF">GCM10011498_33530</name>
</gene>